<evidence type="ECO:0000256" key="6">
    <source>
        <dbReference type="RuleBase" id="RU361217"/>
    </source>
</evidence>
<evidence type="ECO:0000313" key="11">
    <source>
        <dbReference type="Proteomes" id="UP000825066"/>
    </source>
</evidence>
<evidence type="ECO:0000256" key="4">
    <source>
        <dbReference type="ARBA" id="ARBA00022827"/>
    </source>
</evidence>
<dbReference type="EMBL" id="AP024684">
    <property type="protein sequence ID" value="BCX45519.1"/>
    <property type="molecule type" value="Genomic_DNA"/>
</dbReference>
<keyword evidence="5 6" id="KW-0560">Oxidoreductase</keyword>
<sequence length="501" mass="55089">MDDLDLLVIGGGINGAGIARDASGRGLRVLLCEQHDLAAHTSSASSKLIHGGLRYLEQGEFGLVRKALGERETVRRQAPHLVHPLRFVLPWEPHLRPRWMLRAGLWLYDHLRRRSPAFPASHALDLQRDPLGRWLSPSLRHGFSYADAQVDDARLVLLNALDAAQRGAQVRVRSRCVDLRPVQGRWQAVLESADGQPHPVTARAVVNAAGPWAGGLLEQMQGRGDGPALRLVQGSHIVMRRPWPSDSACLLQQPDGRVVFLLPFAHDHLLVGTTDTDYRGDPARCSVLPAEVTYLCDAANRYLRDPIAAEDVVWRFAGVRPLLADPDPRAARLSRDYRLQLQSHPAPALHVLGGKLTTYRVLAEEALELLRPALPQMGPAWTAGGDPLPGSDWGDATQACSRLQSLAPWLPSGIAQRWAGAYGSRSAELLQGVQGLHDLGEAFGGGLHACEVDFLRRHEWALDSDDVLWRRSKLGLRLDAAQVARLQAWMEGRSPTPRKGL</sequence>
<dbReference type="PROSITE" id="PS00978">
    <property type="entry name" value="FAD_G3PDH_2"/>
    <property type="match status" value="1"/>
</dbReference>
<dbReference type="EC" id="1.1.5.3" evidence="6"/>
<dbReference type="PROSITE" id="PS00977">
    <property type="entry name" value="FAD_G3PDH_1"/>
    <property type="match status" value="1"/>
</dbReference>
<evidence type="ECO:0000313" key="8">
    <source>
        <dbReference type="EMBL" id="BCX45519.1"/>
    </source>
</evidence>
<protein>
    <recommendedName>
        <fullName evidence="6">Glycerol-3-phosphate dehydrogenase</fullName>
        <ecNumber evidence="6">1.1.5.3</ecNumber>
    </recommendedName>
</protein>
<evidence type="ECO:0000256" key="2">
    <source>
        <dbReference type="ARBA" id="ARBA00007330"/>
    </source>
</evidence>
<name>A0A246KZ40_9GAMM</name>
<organism evidence="9 10">
    <name type="scientific">Stenotrophomonas pavanii</name>
    <dbReference type="NCBI Taxonomy" id="487698"/>
    <lineage>
        <taxon>Bacteria</taxon>
        <taxon>Pseudomonadati</taxon>
        <taxon>Pseudomonadota</taxon>
        <taxon>Gammaproteobacteria</taxon>
        <taxon>Lysobacterales</taxon>
        <taxon>Lysobacteraceae</taxon>
        <taxon>Stenotrophomonas</taxon>
    </lineage>
</organism>
<evidence type="ECO:0000313" key="10">
    <source>
        <dbReference type="Proteomes" id="UP000197904"/>
    </source>
</evidence>
<dbReference type="NCBIfam" id="NF009906">
    <property type="entry name" value="PRK13369.1"/>
    <property type="match status" value="1"/>
</dbReference>
<dbReference type="GO" id="GO:0004368">
    <property type="term" value="F:glycerol-3-phosphate dehydrogenase (quinone) activity"/>
    <property type="evidence" value="ECO:0007669"/>
    <property type="project" value="UniProtKB-EC"/>
</dbReference>
<dbReference type="Gene3D" id="1.10.8.870">
    <property type="entry name" value="Alpha-glycerophosphate oxidase, cap domain"/>
    <property type="match status" value="1"/>
</dbReference>
<dbReference type="Gene3D" id="6.10.250.1890">
    <property type="match status" value="1"/>
</dbReference>
<dbReference type="Gene3D" id="3.30.9.10">
    <property type="entry name" value="D-Amino Acid Oxidase, subunit A, domain 2"/>
    <property type="match status" value="1"/>
</dbReference>
<dbReference type="Proteomes" id="UP000825066">
    <property type="component" value="Chromosome"/>
</dbReference>
<dbReference type="PANTHER" id="PTHR11985:SF15">
    <property type="entry name" value="GLYCEROL-3-PHOSPHATE DEHYDROGENASE, MITOCHONDRIAL"/>
    <property type="match status" value="1"/>
</dbReference>
<keyword evidence="4" id="KW-0274">FAD</keyword>
<evidence type="ECO:0000256" key="1">
    <source>
        <dbReference type="ARBA" id="ARBA00001974"/>
    </source>
</evidence>
<dbReference type="InterPro" id="IPR000447">
    <property type="entry name" value="G3P_DH_FAD-dep"/>
</dbReference>
<accession>A0A246KZ40</accession>
<evidence type="ECO:0000259" key="7">
    <source>
        <dbReference type="Pfam" id="PF01266"/>
    </source>
</evidence>
<dbReference type="RefSeq" id="WP_049466511.1">
    <property type="nucleotide sequence ID" value="NZ_AP024684.1"/>
</dbReference>
<comment type="similarity">
    <text evidence="2 6">Belongs to the FAD-dependent glycerol-3-phosphate dehydrogenase family.</text>
</comment>
<dbReference type="PRINTS" id="PR01001">
    <property type="entry name" value="FADG3PDH"/>
</dbReference>
<feature type="domain" description="FAD dependent oxidoreductase" evidence="7">
    <location>
        <begin position="5"/>
        <end position="333"/>
    </location>
</feature>
<keyword evidence="11" id="KW-1185">Reference proteome</keyword>
<reference evidence="9 10" key="1">
    <citation type="submission" date="2017-06" db="EMBL/GenBank/DDBJ databases">
        <authorList>
            <person name="Kim H.J."/>
            <person name="Triplett B.A."/>
        </authorList>
    </citation>
    <scope>NUCLEOTIDE SEQUENCE [LARGE SCALE GENOMIC DNA]</scope>
    <source>
        <strain evidence="9 10">S18795</strain>
    </source>
</reference>
<proteinExistence type="inferred from homology"/>
<dbReference type="GO" id="GO:0009331">
    <property type="term" value="C:glycerol-3-phosphate dehydrogenase (FAD) complex"/>
    <property type="evidence" value="ECO:0007669"/>
    <property type="project" value="UniProtKB-UniRule"/>
</dbReference>
<gene>
    <name evidence="9" type="ORF">CEE55_09865</name>
    <name evidence="8" type="ORF">STNY_R37390</name>
</gene>
<evidence type="ECO:0000256" key="3">
    <source>
        <dbReference type="ARBA" id="ARBA00022630"/>
    </source>
</evidence>
<dbReference type="InterPro" id="IPR006076">
    <property type="entry name" value="FAD-dep_OxRdtase"/>
</dbReference>
<evidence type="ECO:0000256" key="5">
    <source>
        <dbReference type="ARBA" id="ARBA00023002"/>
    </source>
</evidence>
<dbReference type="PANTHER" id="PTHR11985">
    <property type="entry name" value="GLYCEROL-3-PHOSPHATE DEHYDROGENASE"/>
    <property type="match status" value="1"/>
</dbReference>
<dbReference type="InterPro" id="IPR036188">
    <property type="entry name" value="FAD/NAD-bd_sf"/>
</dbReference>
<comment type="cofactor">
    <cofactor evidence="1 6">
        <name>FAD</name>
        <dbReference type="ChEBI" id="CHEBI:57692"/>
    </cofactor>
</comment>
<dbReference type="EMBL" id="NIXP01000063">
    <property type="protein sequence ID" value="OWR33837.1"/>
    <property type="molecule type" value="Genomic_DNA"/>
</dbReference>
<evidence type="ECO:0000313" key="9">
    <source>
        <dbReference type="EMBL" id="OWR33837.1"/>
    </source>
</evidence>
<dbReference type="NCBIfam" id="NF008899">
    <property type="entry name" value="PRK12266.1"/>
    <property type="match status" value="1"/>
</dbReference>
<keyword evidence="3 6" id="KW-0285">Flavoprotein</keyword>
<dbReference type="Proteomes" id="UP000197904">
    <property type="component" value="Unassembled WGS sequence"/>
</dbReference>
<dbReference type="AlphaFoldDB" id="A0A246KZ40"/>
<dbReference type="Gene3D" id="3.50.50.60">
    <property type="entry name" value="FAD/NAD(P)-binding domain"/>
    <property type="match status" value="1"/>
</dbReference>
<dbReference type="Pfam" id="PF01266">
    <property type="entry name" value="DAO"/>
    <property type="match status" value="1"/>
</dbReference>
<reference evidence="8 11" key="2">
    <citation type="submission" date="2021-05" db="EMBL/GenBank/DDBJ databases">
        <title>Complete Genome Sequence of Stenotrophomonas pavanii strain Y.</title>
        <authorList>
            <person name="Dohra H."/>
            <person name="Mohad Din A.R.J."/>
            <person name="Suzuki K."/>
            <person name="Fatma A."/>
            <person name="Honjyo M."/>
            <person name="Nishimura T."/>
            <person name="Moriuch R."/>
            <person name="Masuda K."/>
            <person name="Minoura A."/>
            <person name="Tashiro Y."/>
            <person name="Futamata H."/>
        </authorList>
    </citation>
    <scope>NUCLEOTIDE SEQUENCE [LARGE SCALE GENOMIC DNA]</scope>
    <source>
        <strain evidence="8">Berkeley</strain>
        <strain evidence="11">Y</strain>
    </source>
</reference>
<dbReference type="InterPro" id="IPR038299">
    <property type="entry name" value="DAO_C_sf"/>
</dbReference>
<dbReference type="SUPFAM" id="SSF51905">
    <property type="entry name" value="FAD/NAD(P)-binding domain"/>
    <property type="match status" value="1"/>
</dbReference>
<dbReference type="GO" id="GO:0046168">
    <property type="term" value="P:glycerol-3-phosphate catabolic process"/>
    <property type="evidence" value="ECO:0007669"/>
    <property type="project" value="TreeGrafter"/>
</dbReference>
<comment type="catalytic activity">
    <reaction evidence="6">
        <text>a quinone + sn-glycerol 3-phosphate = dihydroxyacetone phosphate + a quinol</text>
        <dbReference type="Rhea" id="RHEA:18977"/>
        <dbReference type="ChEBI" id="CHEBI:24646"/>
        <dbReference type="ChEBI" id="CHEBI:57597"/>
        <dbReference type="ChEBI" id="CHEBI:57642"/>
        <dbReference type="ChEBI" id="CHEBI:132124"/>
        <dbReference type="EC" id="1.1.5.3"/>
    </reaction>
</comment>